<dbReference type="GO" id="GO:0003677">
    <property type="term" value="F:DNA binding"/>
    <property type="evidence" value="ECO:0007669"/>
    <property type="project" value="UniProtKB-KW"/>
</dbReference>
<dbReference type="SUPFAM" id="SSF53850">
    <property type="entry name" value="Periplasmic binding protein-like II"/>
    <property type="match status" value="1"/>
</dbReference>
<dbReference type="PRINTS" id="PR00039">
    <property type="entry name" value="HTHLYSR"/>
</dbReference>
<dbReference type="InterPro" id="IPR000847">
    <property type="entry name" value="LysR_HTH_N"/>
</dbReference>
<evidence type="ECO:0000313" key="7">
    <source>
        <dbReference type="EMBL" id="TDH37771.1"/>
    </source>
</evidence>
<dbReference type="AlphaFoldDB" id="A0A4R5PML2"/>
<keyword evidence="5" id="KW-0804">Transcription</keyword>
<evidence type="ECO:0000256" key="5">
    <source>
        <dbReference type="ARBA" id="ARBA00023163"/>
    </source>
</evidence>
<evidence type="ECO:0000256" key="1">
    <source>
        <dbReference type="ARBA" id="ARBA00009437"/>
    </source>
</evidence>
<evidence type="ECO:0000259" key="6">
    <source>
        <dbReference type="PROSITE" id="PS50931"/>
    </source>
</evidence>
<comment type="caution">
    <text evidence="7">The sequence shown here is derived from an EMBL/GenBank/DDBJ whole genome shotgun (WGS) entry which is preliminary data.</text>
</comment>
<evidence type="ECO:0000256" key="3">
    <source>
        <dbReference type="ARBA" id="ARBA00023015"/>
    </source>
</evidence>
<dbReference type="RefSeq" id="WP_133282608.1">
    <property type="nucleotide sequence ID" value="NZ_SMSI01000001.1"/>
</dbReference>
<dbReference type="InterPro" id="IPR050389">
    <property type="entry name" value="LysR-type_TF"/>
</dbReference>
<dbReference type="EMBL" id="SMSI01000001">
    <property type="protein sequence ID" value="TDH37771.1"/>
    <property type="molecule type" value="Genomic_DNA"/>
</dbReference>
<keyword evidence="3" id="KW-0805">Transcription regulation</keyword>
<dbReference type="PROSITE" id="PS50931">
    <property type="entry name" value="HTH_LYSR"/>
    <property type="match status" value="1"/>
</dbReference>
<keyword evidence="4" id="KW-0238">DNA-binding</keyword>
<gene>
    <name evidence="7" type="ORF">E2A64_01120</name>
</gene>
<dbReference type="InterPro" id="IPR036390">
    <property type="entry name" value="WH_DNA-bd_sf"/>
</dbReference>
<protein>
    <submittedName>
        <fullName evidence="7">LysR family transcriptional regulator</fullName>
    </submittedName>
</protein>
<accession>A0A4R5PML2</accession>
<dbReference type="Gene3D" id="3.40.190.10">
    <property type="entry name" value="Periplasmic binding protein-like II"/>
    <property type="match status" value="2"/>
</dbReference>
<comment type="similarity">
    <text evidence="1">Belongs to the LysR transcriptional regulatory family.</text>
</comment>
<evidence type="ECO:0000313" key="8">
    <source>
        <dbReference type="Proteomes" id="UP000295131"/>
    </source>
</evidence>
<dbReference type="SUPFAM" id="SSF46785">
    <property type="entry name" value="Winged helix' DNA-binding domain"/>
    <property type="match status" value="1"/>
</dbReference>
<dbReference type="InterPro" id="IPR036388">
    <property type="entry name" value="WH-like_DNA-bd_sf"/>
</dbReference>
<evidence type="ECO:0000256" key="4">
    <source>
        <dbReference type="ARBA" id="ARBA00023125"/>
    </source>
</evidence>
<dbReference type="InterPro" id="IPR005119">
    <property type="entry name" value="LysR_subst-bd"/>
</dbReference>
<dbReference type="Pfam" id="PF00126">
    <property type="entry name" value="HTH_1"/>
    <property type="match status" value="1"/>
</dbReference>
<keyword evidence="2" id="KW-0536">Nodulation</keyword>
<dbReference type="PANTHER" id="PTHR30118">
    <property type="entry name" value="HTH-TYPE TRANSCRIPTIONAL REGULATOR LEUO-RELATED"/>
    <property type="match status" value="1"/>
</dbReference>
<dbReference type="Proteomes" id="UP000295131">
    <property type="component" value="Unassembled WGS sequence"/>
</dbReference>
<name>A0A4R5PML2_9HYPH</name>
<sequence>MDTSLDLNLLRVFEILLEEESATRAAIRLDLTQAAVSASLARLRKVYDDPLFERTGKGLAPTPRALALAPDIRRAMDAVRASLPVETGRSHILIGMSGDIEMAYGASIVTRLRRDCPDMLPVLRPCHGANAADLLAERRIDIALGSGGLTARGLLRHSLGTSGYLGLMRGTGDTRIDMDLETFCARPQLMIAASGLTDIVDTALALMGRTRKVAAVGTHLTAVPFLLEAGMVTTLPAHAAQAIAALGGFVTFSPPVELPAYPLDLATRSSNTRDATLKTAVKAIRSVFAGE</sequence>
<evidence type="ECO:0000256" key="2">
    <source>
        <dbReference type="ARBA" id="ARBA00022458"/>
    </source>
</evidence>
<dbReference type="PANTHER" id="PTHR30118:SF15">
    <property type="entry name" value="TRANSCRIPTIONAL REGULATORY PROTEIN"/>
    <property type="match status" value="1"/>
</dbReference>
<organism evidence="7 8">
    <name type="scientific">Pseudohoeflea suaedae</name>
    <dbReference type="NCBI Taxonomy" id="877384"/>
    <lineage>
        <taxon>Bacteria</taxon>
        <taxon>Pseudomonadati</taxon>
        <taxon>Pseudomonadota</taxon>
        <taxon>Alphaproteobacteria</taxon>
        <taxon>Hyphomicrobiales</taxon>
        <taxon>Rhizobiaceae</taxon>
        <taxon>Pseudohoeflea</taxon>
    </lineage>
</organism>
<proteinExistence type="inferred from homology"/>
<dbReference type="OrthoDB" id="528082at2"/>
<reference evidence="7 8" key="1">
    <citation type="journal article" date="2013" name="Int. J. Syst. Evol. Microbiol.">
        <title>Hoeflea suaedae sp. nov., an endophytic bacterium isolated from the root of the halophyte Suaeda maritima.</title>
        <authorList>
            <person name="Chung E.J."/>
            <person name="Park J.A."/>
            <person name="Pramanik P."/>
            <person name="Bibi F."/>
            <person name="Jeon C.O."/>
            <person name="Chung Y.R."/>
        </authorList>
    </citation>
    <scope>NUCLEOTIDE SEQUENCE [LARGE SCALE GENOMIC DNA]</scope>
    <source>
        <strain evidence="7 8">YC6898</strain>
    </source>
</reference>
<keyword evidence="8" id="KW-1185">Reference proteome</keyword>
<dbReference type="Pfam" id="PF03466">
    <property type="entry name" value="LysR_substrate"/>
    <property type="match status" value="1"/>
</dbReference>
<feature type="domain" description="HTH lysR-type" evidence="6">
    <location>
        <begin position="5"/>
        <end position="62"/>
    </location>
</feature>
<dbReference type="GO" id="GO:0003700">
    <property type="term" value="F:DNA-binding transcription factor activity"/>
    <property type="evidence" value="ECO:0007669"/>
    <property type="project" value="InterPro"/>
</dbReference>
<dbReference type="Gene3D" id="1.10.10.10">
    <property type="entry name" value="Winged helix-like DNA-binding domain superfamily/Winged helix DNA-binding domain"/>
    <property type="match status" value="1"/>
</dbReference>